<dbReference type="PROSITE" id="PS51257">
    <property type="entry name" value="PROKAR_LIPOPROTEIN"/>
    <property type="match status" value="1"/>
</dbReference>
<dbReference type="Proteomes" id="UP000008366">
    <property type="component" value="Unassembled WGS sequence"/>
</dbReference>
<keyword evidence="3" id="KW-1185">Reference proteome</keyword>
<accession>K6VDD7</accession>
<evidence type="ECO:0000313" key="2">
    <source>
        <dbReference type="EMBL" id="GAB94213.1"/>
    </source>
</evidence>
<keyword evidence="1" id="KW-0812">Transmembrane</keyword>
<comment type="caution">
    <text evidence="2">The sequence shown here is derived from an EMBL/GenBank/DDBJ whole genome shotgun (WGS) entry which is preliminary data.</text>
</comment>
<feature type="transmembrane region" description="Helical" evidence="1">
    <location>
        <begin position="90"/>
        <end position="110"/>
    </location>
</feature>
<feature type="transmembrane region" description="Helical" evidence="1">
    <location>
        <begin position="6"/>
        <end position="32"/>
    </location>
</feature>
<evidence type="ECO:0000256" key="1">
    <source>
        <dbReference type="SAM" id="Phobius"/>
    </source>
</evidence>
<dbReference type="STRING" id="1184609.KILIM_004_00020"/>
<evidence type="ECO:0000313" key="3">
    <source>
        <dbReference type="Proteomes" id="UP000008366"/>
    </source>
</evidence>
<keyword evidence="1" id="KW-0472">Membrane</keyword>
<sequence>MREGLGIALFPLVVALAPALVGLACFSAMPQVEGRSPFLRRARALWWLGMWAAFALVGGVVAVATGASPVVGYFGEDGSALTVTALSDSAVLVALRNISLVMAISSLTLVRFGRDSSWAPALLLLGISAVFGTDPRTGDAEAWALLQRPATEPAPLLITVALTALAWGLYSWRDAAR</sequence>
<organism evidence="2 3">
    <name type="scientific">Kineosphaera limosa NBRC 100340</name>
    <dbReference type="NCBI Taxonomy" id="1184609"/>
    <lineage>
        <taxon>Bacteria</taxon>
        <taxon>Bacillati</taxon>
        <taxon>Actinomycetota</taxon>
        <taxon>Actinomycetes</taxon>
        <taxon>Micrococcales</taxon>
        <taxon>Dermatophilaceae</taxon>
        <taxon>Kineosphaera</taxon>
    </lineage>
</organism>
<keyword evidence="1" id="KW-1133">Transmembrane helix</keyword>
<feature type="transmembrane region" description="Helical" evidence="1">
    <location>
        <begin position="117"/>
        <end position="133"/>
    </location>
</feature>
<dbReference type="RefSeq" id="WP_006590746.1">
    <property type="nucleotide sequence ID" value="NZ_BAHD01000004.1"/>
</dbReference>
<name>K6VDD7_9MICO</name>
<dbReference type="AlphaFoldDB" id="K6VDD7"/>
<feature type="transmembrane region" description="Helical" evidence="1">
    <location>
        <begin position="44"/>
        <end position="70"/>
    </location>
</feature>
<dbReference type="EMBL" id="BAHD01000004">
    <property type="protein sequence ID" value="GAB94213.1"/>
    <property type="molecule type" value="Genomic_DNA"/>
</dbReference>
<gene>
    <name evidence="2" type="ORF">KILIM_004_00020</name>
</gene>
<reference evidence="2 3" key="1">
    <citation type="submission" date="2012-08" db="EMBL/GenBank/DDBJ databases">
        <title>Whole genome shotgun sequence of Kineosphaera limosa NBRC 100340.</title>
        <authorList>
            <person name="Yoshida I."/>
            <person name="Isaki S."/>
            <person name="Hosoyama A."/>
            <person name="Tsuchikane K."/>
            <person name="Katsumata H."/>
            <person name="Ando Y."/>
            <person name="Ohji S."/>
            <person name="Hamada M."/>
            <person name="Tamura T."/>
            <person name="Yamazoe A."/>
            <person name="Yamazaki S."/>
            <person name="Fujita N."/>
        </authorList>
    </citation>
    <scope>NUCLEOTIDE SEQUENCE [LARGE SCALE GENOMIC DNA]</scope>
    <source>
        <strain evidence="2 3">NBRC 100340</strain>
    </source>
</reference>
<protein>
    <submittedName>
        <fullName evidence="2">Uncharacterized protein</fullName>
    </submittedName>
</protein>
<proteinExistence type="predicted"/>
<feature type="transmembrane region" description="Helical" evidence="1">
    <location>
        <begin position="153"/>
        <end position="172"/>
    </location>
</feature>